<keyword evidence="2" id="KW-1185">Reference proteome</keyword>
<evidence type="ECO:0000313" key="2">
    <source>
        <dbReference type="Proteomes" id="UP000240418"/>
    </source>
</evidence>
<reference evidence="1 2" key="1">
    <citation type="submission" date="2018-03" db="EMBL/GenBank/DDBJ databases">
        <title>Genomic Encyclopedia of Archaeal and Bacterial Type Strains, Phase II (KMG-II): from individual species to whole genera.</title>
        <authorList>
            <person name="Goeker M."/>
        </authorList>
    </citation>
    <scope>NUCLEOTIDE SEQUENCE [LARGE SCALE GENOMIC DNA]</scope>
    <source>
        <strain evidence="1 2">DSM 100673</strain>
    </source>
</reference>
<dbReference type="Proteomes" id="UP000240418">
    <property type="component" value="Unassembled WGS sequence"/>
</dbReference>
<proteinExistence type="predicted"/>
<accession>A0A2P8FHW1</accession>
<dbReference type="EMBL" id="PYGJ01000002">
    <property type="protein sequence ID" value="PSL21288.1"/>
    <property type="molecule type" value="Genomic_DNA"/>
</dbReference>
<gene>
    <name evidence="1" type="ORF">CLV88_102408</name>
</gene>
<evidence type="ECO:0000313" key="1">
    <source>
        <dbReference type="EMBL" id="PSL21288.1"/>
    </source>
</evidence>
<sequence length="88" mass="8814">MPETLLNMNAVLILTCVSAGVLLDLTPSEDVACARSCGESGGRHSSATTVGRGAAIGMFGAALQRGSAALNKLVAIVFGGLAARLLLD</sequence>
<dbReference type="RefSeq" id="WP_106607470.1">
    <property type="nucleotide sequence ID" value="NZ_PYGJ01000002.1"/>
</dbReference>
<dbReference type="AlphaFoldDB" id="A0A2P8FHW1"/>
<protein>
    <submittedName>
        <fullName evidence="1">Uncharacterized protein</fullName>
    </submittedName>
</protein>
<dbReference type="OrthoDB" id="9807053at2"/>
<organism evidence="1 2">
    <name type="scientific">Shimia abyssi</name>
    <dbReference type="NCBI Taxonomy" id="1662395"/>
    <lineage>
        <taxon>Bacteria</taxon>
        <taxon>Pseudomonadati</taxon>
        <taxon>Pseudomonadota</taxon>
        <taxon>Alphaproteobacteria</taxon>
        <taxon>Rhodobacterales</taxon>
        <taxon>Roseobacteraceae</taxon>
    </lineage>
</organism>
<name>A0A2P8FHW1_9RHOB</name>
<comment type="caution">
    <text evidence="1">The sequence shown here is derived from an EMBL/GenBank/DDBJ whole genome shotgun (WGS) entry which is preliminary data.</text>
</comment>